<reference evidence="2" key="1">
    <citation type="journal article" date="2019" name="Int. J. Syst. Evol. Microbiol.">
        <title>The Global Catalogue of Microorganisms (GCM) 10K type strain sequencing project: providing services to taxonomists for standard genome sequencing and annotation.</title>
        <authorList>
            <consortium name="The Broad Institute Genomics Platform"/>
            <consortium name="The Broad Institute Genome Sequencing Center for Infectious Disease"/>
            <person name="Wu L."/>
            <person name="Ma J."/>
        </authorList>
    </citation>
    <scope>NUCLEOTIDE SEQUENCE [LARGE SCALE GENOMIC DNA]</scope>
    <source>
        <strain evidence="2">KCTC 12848</strain>
    </source>
</reference>
<accession>A0ABV9YC81</accession>
<proteinExistence type="predicted"/>
<dbReference type="EMBL" id="JBHSJB010000031">
    <property type="protein sequence ID" value="MFC5058241.1"/>
    <property type="molecule type" value="Genomic_DNA"/>
</dbReference>
<evidence type="ECO:0000313" key="2">
    <source>
        <dbReference type="Proteomes" id="UP001595833"/>
    </source>
</evidence>
<gene>
    <name evidence="1" type="ORF">ACFPFM_31400</name>
</gene>
<name>A0ABV9YC81_9PSEU</name>
<organism evidence="1 2">
    <name type="scientific">Saccharothrix xinjiangensis</name>
    <dbReference type="NCBI Taxonomy" id="204798"/>
    <lineage>
        <taxon>Bacteria</taxon>
        <taxon>Bacillati</taxon>
        <taxon>Actinomycetota</taxon>
        <taxon>Actinomycetes</taxon>
        <taxon>Pseudonocardiales</taxon>
        <taxon>Pseudonocardiaceae</taxon>
        <taxon>Saccharothrix</taxon>
    </lineage>
</organism>
<sequence>MTRAALPELPSRHPLGDLLPALYAADDFAQRFTAGLDAVLSAVLSTLDNLAAYLDPALAPEDFLAWLSSWVAAGLDPAWPEPLRRALVRRAVELHRRRGTVRGLVERLELSLGVRAEVADGPGVRWSGEPDAPLPGPAVGVVVVRVWPGSSAPVDRERVEALVGAVCPVHVRCAVEVLDGPPAREGG</sequence>
<dbReference type="RefSeq" id="WP_344037704.1">
    <property type="nucleotide sequence ID" value="NZ_BAAAKE010000008.1"/>
</dbReference>
<dbReference type="NCBIfam" id="TIGR02242">
    <property type="entry name" value="tail_TIGR02242"/>
    <property type="match status" value="1"/>
</dbReference>
<evidence type="ECO:0000313" key="1">
    <source>
        <dbReference type="EMBL" id="MFC5058241.1"/>
    </source>
</evidence>
<dbReference type="Proteomes" id="UP001595833">
    <property type="component" value="Unassembled WGS sequence"/>
</dbReference>
<keyword evidence="2" id="KW-1185">Reference proteome</keyword>
<dbReference type="InterPro" id="IPR006521">
    <property type="entry name" value="Tail_protein_I"/>
</dbReference>
<protein>
    <submittedName>
        <fullName evidence="1">Phage tail protein</fullName>
    </submittedName>
</protein>
<dbReference type="Pfam" id="PF09684">
    <property type="entry name" value="Tail_P2_I"/>
    <property type="match status" value="1"/>
</dbReference>
<dbReference type="InterPro" id="IPR011748">
    <property type="entry name" value="Unchr_phage_tail-like"/>
</dbReference>
<comment type="caution">
    <text evidence="1">The sequence shown here is derived from an EMBL/GenBank/DDBJ whole genome shotgun (WGS) entry which is preliminary data.</text>
</comment>